<keyword evidence="1" id="KW-0472">Membrane</keyword>
<feature type="transmembrane region" description="Helical" evidence="1">
    <location>
        <begin position="149"/>
        <end position="167"/>
    </location>
</feature>
<feature type="transmembrane region" description="Helical" evidence="1">
    <location>
        <begin position="84"/>
        <end position="104"/>
    </location>
</feature>
<keyword evidence="1" id="KW-0812">Transmembrane</keyword>
<organism evidence="2 3">
    <name type="scientific">Bifidobacterium leontopitheci</name>
    <dbReference type="NCBI Taxonomy" id="2650774"/>
    <lineage>
        <taxon>Bacteria</taxon>
        <taxon>Bacillati</taxon>
        <taxon>Actinomycetota</taxon>
        <taxon>Actinomycetes</taxon>
        <taxon>Bifidobacteriales</taxon>
        <taxon>Bifidobacteriaceae</taxon>
        <taxon>Bifidobacterium</taxon>
    </lineage>
</organism>
<feature type="transmembrane region" description="Helical" evidence="1">
    <location>
        <begin position="311"/>
        <end position="331"/>
    </location>
</feature>
<accession>A0A6I1GGS3</accession>
<proteinExistence type="predicted"/>
<keyword evidence="1" id="KW-1133">Transmembrane helix</keyword>
<evidence type="ECO:0000313" key="2">
    <source>
        <dbReference type="EMBL" id="KAB7790795.1"/>
    </source>
</evidence>
<protein>
    <submittedName>
        <fullName evidence="2">Uncharacterized protein</fullName>
    </submittedName>
</protein>
<feature type="transmembrane region" description="Helical" evidence="1">
    <location>
        <begin position="21"/>
        <end position="42"/>
    </location>
</feature>
<evidence type="ECO:0000313" key="3">
    <source>
        <dbReference type="Proteomes" id="UP000441772"/>
    </source>
</evidence>
<feature type="transmembrane region" description="Helical" evidence="1">
    <location>
        <begin position="188"/>
        <end position="206"/>
    </location>
</feature>
<comment type="caution">
    <text evidence="2">The sequence shown here is derived from an EMBL/GenBank/DDBJ whole genome shotgun (WGS) entry which is preliminary data.</text>
</comment>
<name>A0A6I1GGS3_9BIFI</name>
<feature type="transmembrane region" description="Helical" evidence="1">
    <location>
        <begin position="252"/>
        <end position="272"/>
    </location>
</feature>
<dbReference type="Proteomes" id="UP000441772">
    <property type="component" value="Unassembled WGS sequence"/>
</dbReference>
<feature type="transmembrane region" description="Helical" evidence="1">
    <location>
        <begin position="338"/>
        <end position="360"/>
    </location>
</feature>
<feature type="transmembrane region" description="Helical" evidence="1">
    <location>
        <begin position="212"/>
        <end position="232"/>
    </location>
</feature>
<feature type="transmembrane region" description="Helical" evidence="1">
    <location>
        <begin position="125"/>
        <end position="143"/>
    </location>
</feature>
<dbReference type="EMBL" id="WBVT01000007">
    <property type="protein sequence ID" value="KAB7790795.1"/>
    <property type="molecule type" value="Genomic_DNA"/>
</dbReference>
<sequence length="361" mass="38124">MNRVMKPAAATKSPGIGVTAYAVMTAIAALTGAAVSFAPLYVDIWGGEMMHPECPVINRMSYYTSGPYPGSGDMYGDCLTPLPWYAAITAIALVMTVTGTVVMLQFVAASARMRKAGRSKPAYRMLAWLVVPLLAAVALLVWGGNWENIVVWLISAAVWAAYALLSLRGGSDDSASGTGHTTAIIRQVLLAVATGVMPLFVAEYALSDYINMSGGAYAAFCLGLMAFALTMLPSTLHESREPASRGVTVHRIIVSIVAVLSWVWFAAMTWTYRSHGLTATDFCPATGVREHGIGMTATCIGSGALDTLRTLMLTLPAVSGVLLVLACVCIWTNRRRTATVLILSGSLIAAAAFGLAFTLVV</sequence>
<keyword evidence="3" id="KW-1185">Reference proteome</keyword>
<evidence type="ECO:0000256" key="1">
    <source>
        <dbReference type="SAM" id="Phobius"/>
    </source>
</evidence>
<dbReference type="RefSeq" id="WP_152234063.1">
    <property type="nucleotide sequence ID" value="NZ_JBHSKZ010000001.1"/>
</dbReference>
<reference evidence="2 3" key="1">
    <citation type="submission" date="2019-09" db="EMBL/GenBank/DDBJ databases">
        <title>Characterization of the phylogenetic diversity of two novel species belonging to the genus Bifidobacterium: Bifidobacterium cebidarum sp. nov. and Bifidobacterium leontopitheci sp. nov.</title>
        <authorList>
            <person name="Lugli G.A."/>
            <person name="Duranti S."/>
            <person name="Milani C."/>
            <person name="Turroni F."/>
            <person name="Ventura M."/>
        </authorList>
    </citation>
    <scope>NUCLEOTIDE SEQUENCE [LARGE SCALE GENOMIC DNA]</scope>
    <source>
        <strain evidence="2 3">LMG 31471</strain>
    </source>
</reference>
<dbReference type="AlphaFoldDB" id="A0A6I1GGS3"/>
<gene>
    <name evidence="2" type="ORF">F7D09_0711</name>
</gene>